<dbReference type="Proteomes" id="UP001153069">
    <property type="component" value="Unassembled WGS sequence"/>
</dbReference>
<reference evidence="2" key="1">
    <citation type="submission" date="2020-06" db="EMBL/GenBank/DDBJ databases">
        <authorList>
            <consortium name="Plant Systems Biology data submission"/>
        </authorList>
    </citation>
    <scope>NUCLEOTIDE SEQUENCE</scope>
    <source>
        <strain evidence="2">D6</strain>
    </source>
</reference>
<dbReference type="GO" id="GO:0016787">
    <property type="term" value="F:hydrolase activity"/>
    <property type="evidence" value="ECO:0007669"/>
    <property type="project" value="UniProtKB-KW"/>
</dbReference>
<keyword evidence="3" id="KW-1185">Reference proteome</keyword>
<organism evidence="2 3">
    <name type="scientific">Seminavis robusta</name>
    <dbReference type="NCBI Taxonomy" id="568900"/>
    <lineage>
        <taxon>Eukaryota</taxon>
        <taxon>Sar</taxon>
        <taxon>Stramenopiles</taxon>
        <taxon>Ochrophyta</taxon>
        <taxon>Bacillariophyta</taxon>
        <taxon>Bacillariophyceae</taxon>
        <taxon>Bacillariophycidae</taxon>
        <taxon>Naviculales</taxon>
        <taxon>Naviculaceae</taxon>
        <taxon>Seminavis</taxon>
    </lineage>
</organism>
<feature type="signal peptide" evidence="1">
    <location>
        <begin position="1"/>
        <end position="18"/>
    </location>
</feature>
<keyword evidence="2" id="KW-0378">Hydrolase</keyword>
<keyword evidence="1" id="KW-0732">Signal</keyword>
<dbReference type="AlphaFoldDB" id="A0A9N8EG53"/>
<comment type="caution">
    <text evidence="2">The sequence shown here is derived from an EMBL/GenBank/DDBJ whole genome shotgun (WGS) entry which is preliminary data.</text>
</comment>
<accession>A0A9N8EG53</accession>
<feature type="chain" id="PRO_5040159273" evidence="1">
    <location>
        <begin position="19"/>
        <end position="143"/>
    </location>
</feature>
<dbReference type="OrthoDB" id="49252at2759"/>
<sequence>MKVLKFVVTSMVIGLAGAETIRGSTAEFERMLQEDSSAQCSSNPVCLAMGVEGACCPTADGVFLDCCNRSCSAHSACNTLADNCCPTNDNVELDCCDHQEKLEEFRSYRNNAARACSAHTSCRQLAGDCCPTVDNVYLDCCGN</sequence>
<evidence type="ECO:0000256" key="1">
    <source>
        <dbReference type="SAM" id="SignalP"/>
    </source>
</evidence>
<gene>
    <name evidence="2" type="ORF">SEMRO_942_G222710.1</name>
</gene>
<evidence type="ECO:0000313" key="3">
    <source>
        <dbReference type="Proteomes" id="UP001153069"/>
    </source>
</evidence>
<protein>
    <submittedName>
        <fullName evidence="2">Glycoside hydrolase family 16 protein</fullName>
    </submittedName>
</protein>
<proteinExistence type="predicted"/>
<name>A0A9N8EG53_9STRA</name>
<dbReference type="EMBL" id="CAICTM010000940">
    <property type="protein sequence ID" value="CAB9518519.1"/>
    <property type="molecule type" value="Genomic_DNA"/>
</dbReference>
<evidence type="ECO:0000313" key="2">
    <source>
        <dbReference type="EMBL" id="CAB9518519.1"/>
    </source>
</evidence>